<name>A0A9W6Y738_9STRA</name>
<evidence type="ECO:0000313" key="2">
    <source>
        <dbReference type="Proteomes" id="UP001165121"/>
    </source>
</evidence>
<gene>
    <name evidence="1" type="ORF">Pfra01_002482900</name>
</gene>
<dbReference type="EMBL" id="BSXT01004448">
    <property type="protein sequence ID" value="GMF57917.1"/>
    <property type="molecule type" value="Genomic_DNA"/>
</dbReference>
<evidence type="ECO:0000313" key="1">
    <source>
        <dbReference type="EMBL" id="GMF57917.1"/>
    </source>
</evidence>
<accession>A0A9W6Y738</accession>
<dbReference type="Proteomes" id="UP001165121">
    <property type="component" value="Unassembled WGS sequence"/>
</dbReference>
<proteinExistence type="predicted"/>
<reference evidence="1" key="1">
    <citation type="submission" date="2023-04" db="EMBL/GenBank/DDBJ databases">
        <title>Phytophthora fragariaefolia NBRC 109709.</title>
        <authorList>
            <person name="Ichikawa N."/>
            <person name="Sato H."/>
            <person name="Tonouchi N."/>
        </authorList>
    </citation>
    <scope>NUCLEOTIDE SEQUENCE</scope>
    <source>
        <strain evidence="1">NBRC 109709</strain>
    </source>
</reference>
<comment type="caution">
    <text evidence="1">The sequence shown here is derived from an EMBL/GenBank/DDBJ whole genome shotgun (WGS) entry which is preliminary data.</text>
</comment>
<protein>
    <submittedName>
        <fullName evidence="1">Unnamed protein product</fullName>
    </submittedName>
</protein>
<dbReference type="AlphaFoldDB" id="A0A9W6Y738"/>
<sequence length="158" mass="17898">MRVRDVNHTKKTKYRYEKQGNYGDLELRQVEGGTTTRVAQLQTANAGSPSCLPTVLLTFTMPHTQEVRLDSCAQFSIAGIELRRYGQCITRGAPVDIVKGFGGDTNRVLGVWRFVGTTQYQQRITIDALVVDGQGDEFLVGEDWMVQKQVKMDFRHRE</sequence>
<dbReference type="OrthoDB" id="122255at2759"/>
<organism evidence="1 2">
    <name type="scientific">Phytophthora fragariaefolia</name>
    <dbReference type="NCBI Taxonomy" id="1490495"/>
    <lineage>
        <taxon>Eukaryota</taxon>
        <taxon>Sar</taxon>
        <taxon>Stramenopiles</taxon>
        <taxon>Oomycota</taxon>
        <taxon>Peronosporomycetes</taxon>
        <taxon>Peronosporales</taxon>
        <taxon>Peronosporaceae</taxon>
        <taxon>Phytophthora</taxon>
    </lineage>
</organism>
<keyword evidence="2" id="KW-1185">Reference proteome</keyword>